<evidence type="ECO:0000256" key="1">
    <source>
        <dbReference type="ARBA" id="ARBA00022670"/>
    </source>
</evidence>
<keyword evidence="4" id="KW-0812">Transmembrane</keyword>
<dbReference type="PANTHER" id="PTHR32060:SF30">
    <property type="entry name" value="CARBOXY-TERMINAL PROCESSING PROTEASE CTPA"/>
    <property type="match status" value="1"/>
</dbReference>
<dbReference type="GO" id="GO:0006508">
    <property type="term" value="P:proteolysis"/>
    <property type="evidence" value="ECO:0007669"/>
    <property type="project" value="UniProtKB-KW"/>
</dbReference>
<dbReference type="SMART" id="SM00245">
    <property type="entry name" value="TSPc"/>
    <property type="match status" value="1"/>
</dbReference>
<dbReference type="AlphaFoldDB" id="A0A5B8W2Q7"/>
<dbReference type="InterPro" id="IPR005151">
    <property type="entry name" value="Tail-specific_protease"/>
</dbReference>
<evidence type="ECO:0000256" key="4">
    <source>
        <dbReference type="SAM" id="Phobius"/>
    </source>
</evidence>
<dbReference type="RefSeq" id="WP_147054790.1">
    <property type="nucleotide sequence ID" value="NZ_CP042437.1"/>
</dbReference>
<dbReference type="InterPro" id="IPR004447">
    <property type="entry name" value="Peptidase_S41A"/>
</dbReference>
<proteinExistence type="predicted"/>
<dbReference type="GO" id="GO:0007165">
    <property type="term" value="P:signal transduction"/>
    <property type="evidence" value="ECO:0007669"/>
    <property type="project" value="TreeGrafter"/>
</dbReference>
<keyword evidence="2" id="KW-0378">Hydrolase</keyword>
<dbReference type="NCBIfam" id="TIGR00225">
    <property type="entry name" value="prc"/>
    <property type="match status" value="1"/>
</dbReference>
<evidence type="ECO:0000256" key="3">
    <source>
        <dbReference type="ARBA" id="ARBA00022825"/>
    </source>
</evidence>
<dbReference type="SUPFAM" id="SSF52096">
    <property type="entry name" value="ClpP/crotonase"/>
    <property type="match status" value="1"/>
</dbReference>
<evidence type="ECO:0000313" key="7">
    <source>
        <dbReference type="Proteomes" id="UP000321362"/>
    </source>
</evidence>
<dbReference type="Pfam" id="PF03572">
    <property type="entry name" value="Peptidase_S41"/>
    <property type="match status" value="1"/>
</dbReference>
<keyword evidence="1" id="KW-0645">Protease</keyword>
<dbReference type="PANTHER" id="PTHR32060">
    <property type="entry name" value="TAIL-SPECIFIC PROTEASE"/>
    <property type="match status" value="1"/>
</dbReference>
<dbReference type="Proteomes" id="UP000321362">
    <property type="component" value="Chromosome"/>
</dbReference>
<dbReference type="CDD" id="cd07560">
    <property type="entry name" value="Peptidase_S41_CPP"/>
    <property type="match status" value="1"/>
</dbReference>
<reference evidence="6 7" key="1">
    <citation type="journal article" date="2013" name="J. Microbiol.">
        <title>Mucilaginibacter ginsenosidivorax sp. nov., with ginsenoside converting activity isolated from sediment.</title>
        <authorList>
            <person name="Kim J.K."/>
            <person name="Choi T.E."/>
            <person name="Liu Q.M."/>
            <person name="Park H.Y."/>
            <person name="Yi T.H."/>
            <person name="Yoon M.H."/>
            <person name="Kim S.C."/>
            <person name="Im W.T."/>
        </authorList>
    </citation>
    <scope>NUCLEOTIDE SEQUENCE [LARGE SCALE GENOMIC DNA]</scope>
    <source>
        <strain evidence="6 7">KHI28</strain>
    </source>
</reference>
<dbReference type="GO" id="GO:0008236">
    <property type="term" value="F:serine-type peptidase activity"/>
    <property type="evidence" value="ECO:0007669"/>
    <property type="project" value="UniProtKB-KW"/>
</dbReference>
<dbReference type="OrthoDB" id="9812068at2"/>
<dbReference type="GO" id="GO:0030288">
    <property type="term" value="C:outer membrane-bounded periplasmic space"/>
    <property type="evidence" value="ECO:0007669"/>
    <property type="project" value="TreeGrafter"/>
</dbReference>
<dbReference type="InterPro" id="IPR029045">
    <property type="entry name" value="ClpP/crotonase-like_dom_sf"/>
</dbReference>
<dbReference type="SUPFAM" id="SSF50156">
    <property type="entry name" value="PDZ domain-like"/>
    <property type="match status" value="1"/>
</dbReference>
<dbReference type="Gene3D" id="3.90.226.10">
    <property type="entry name" value="2-enoyl-CoA Hydratase, Chain A, domain 1"/>
    <property type="match status" value="1"/>
</dbReference>
<evidence type="ECO:0000259" key="5">
    <source>
        <dbReference type="SMART" id="SM00245"/>
    </source>
</evidence>
<dbReference type="InterPro" id="IPR036034">
    <property type="entry name" value="PDZ_sf"/>
</dbReference>
<keyword evidence="3" id="KW-0720">Serine protease</keyword>
<evidence type="ECO:0000256" key="2">
    <source>
        <dbReference type="ARBA" id="ARBA00022801"/>
    </source>
</evidence>
<dbReference type="KEGG" id="mgk:FSB76_15420"/>
<name>A0A5B8W2Q7_9SPHI</name>
<gene>
    <name evidence="6" type="ORF">FSB76_15420</name>
</gene>
<keyword evidence="4" id="KW-0472">Membrane</keyword>
<sequence>MKKTAGVIFRTLILLLVGITIGLYISRNSGDRNLGFSFSGDDKLSKVLTLVGESYVDSVNVDSIEGASINELLQNLDPHSLYLPPQQAQNINERLEGGFNGIGIEYQLLRDTLIITQVYAGGPAAKAGLPVGSKVVNVDHKKFSGTKLTADKVNNIFRGEKDATIVMDVANADGKGTRAFAMKRGRVDISSVNAAYMANANTGYIKISKFAATTDVDFRTALKKLKVDGMNKLVLDLRGNGGGYLSAATSMADEFLSKGKLIVYTQGVHEPRTDYFATDSGAFQQGKVTVLIDEYSASASEILAGALQDLDRATIVGRRSFGKGLVQQQFPFGDGSAINLTVARYYTPSGRSIQKSYKEGVSNYRNELAQRMQKGELFSEQSNRNDTVFKGSSYHTSGGRKVYSGGGIMPDVFVPADTSQNTQVVQNLGELQLFSAYVVDKMQPLLGKYNTGEDFMKHYVVSDDDYRNFILYSSHTLKEMDSRELLQSRDYIKSILKASAARFKWGDNAFQEVMNTNDVAYKKALEQ</sequence>
<dbReference type="EMBL" id="CP042437">
    <property type="protein sequence ID" value="QEC77265.1"/>
    <property type="molecule type" value="Genomic_DNA"/>
</dbReference>
<protein>
    <submittedName>
        <fullName evidence="6">S41 family peptidase</fullName>
    </submittedName>
</protein>
<dbReference type="GO" id="GO:0004175">
    <property type="term" value="F:endopeptidase activity"/>
    <property type="evidence" value="ECO:0007669"/>
    <property type="project" value="TreeGrafter"/>
</dbReference>
<evidence type="ECO:0000313" key="6">
    <source>
        <dbReference type="EMBL" id="QEC77265.1"/>
    </source>
</evidence>
<dbReference type="Gene3D" id="3.30.750.44">
    <property type="match status" value="1"/>
</dbReference>
<feature type="transmembrane region" description="Helical" evidence="4">
    <location>
        <begin position="7"/>
        <end position="25"/>
    </location>
</feature>
<feature type="domain" description="Tail specific protease" evidence="5">
    <location>
        <begin position="175"/>
        <end position="357"/>
    </location>
</feature>
<keyword evidence="4" id="KW-1133">Transmembrane helix</keyword>
<accession>A0A5B8W2Q7</accession>
<organism evidence="6 7">
    <name type="scientific">Mucilaginibacter ginsenosidivorax</name>
    <dbReference type="NCBI Taxonomy" id="862126"/>
    <lineage>
        <taxon>Bacteria</taxon>
        <taxon>Pseudomonadati</taxon>
        <taxon>Bacteroidota</taxon>
        <taxon>Sphingobacteriia</taxon>
        <taxon>Sphingobacteriales</taxon>
        <taxon>Sphingobacteriaceae</taxon>
        <taxon>Mucilaginibacter</taxon>
    </lineage>
</organism>
<keyword evidence="7" id="KW-1185">Reference proteome</keyword>
<dbReference type="Gene3D" id="2.30.42.10">
    <property type="match status" value="1"/>
</dbReference>